<keyword evidence="3" id="KW-0597">Phosphoprotein</keyword>
<dbReference type="InterPro" id="IPR037875">
    <property type="entry name" value="Bms1_N"/>
</dbReference>
<dbReference type="GO" id="GO:0005525">
    <property type="term" value="F:GTP binding"/>
    <property type="evidence" value="ECO:0007669"/>
    <property type="project" value="UniProtKB-KW"/>
</dbReference>
<sequence>MNSDHQSHKSHHDPHSGRKADKKLKKDLTKNEVKERKRNPKAFAIQNAVKAQRQFRHKQDKLEKKYHIPQIDRTPVEPPPIVVSVIGPRKVGKSTLIRNLVKFFTGKNITDIRGPITVVAGKSKRFTFFECNNDINNMIDLAKISDISLLLIDASFGFEMETFEYLNICKAHGEHRIMGILTHLDQFNKFSKMKKAKRDLKRRFWTEVYAGAKLFYLSRIAANDEYVNTEIKNLARFLTVYRLQPVQFRTIHPYMLVDRLEDLTKPEDIEKNSAISRNVVLYGYSRGAFFKPNQMIHLTGCGDMAIDNISFIPDPCPIPEQTSSKRKMLSQKDKLVYSPFSGIGGILYDKDAVYIDIQTSHFYRDNQSSKVFEKISKDSKTISEKIAESEFNLFSKPDEQNENEDDLLSDFENSKEENNEEQSENDSLNENEELSDNESMSDEEDSSDNEDLKSEKDFNEDENEDQFSFDDDEDDDDEDDNEVNNNTGQNKKTLGFSNKNDVAKKASENYYKYLEDTESIQKLVYGKAFELNDNEENEYEFDDNFFNKKSYIYDLNIDGLDTTKFILKQNQDWEDENIFSSIKDCFVTGKWTEDENAEILLRENEEELEEYGDFEDLENEEENKNLLDENEDDEEEFENKKRAEKKRKLKEDFDANYDTKTQNKSEQSLDEDEEEDEGPEEAKFYREIKKKLELQAQALQQTGNNRCPSTLAKIPR</sequence>
<dbReference type="GO" id="GO:0000462">
    <property type="term" value="P:maturation of SSU-rRNA from tricistronic rRNA transcript (SSU-rRNA, 5.8S rRNA, LSU-rRNA)"/>
    <property type="evidence" value="ECO:0007669"/>
    <property type="project" value="TreeGrafter"/>
</dbReference>
<dbReference type="Proteomes" id="UP001291623">
    <property type="component" value="Unassembled WGS sequence"/>
</dbReference>
<dbReference type="GO" id="GO:0005654">
    <property type="term" value="C:nucleoplasm"/>
    <property type="evidence" value="ECO:0007669"/>
    <property type="project" value="UniProtKB-ARBA"/>
</dbReference>
<dbReference type="FunFam" id="3.40.50.300:FF:000105">
    <property type="entry name" value="BMS1 ribosome biogenesis factor"/>
    <property type="match status" value="1"/>
</dbReference>
<evidence type="ECO:0000256" key="9">
    <source>
        <dbReference type="ARBA" id="ARBA00049117"/>
    </source>
</evidence>
<evidence type="ECO:0000259" key="12">
    <source>
        <dbReference type="PROSITE" id="PS51714"/>
    </source>
</evidence>
<dbReference type="GO" id="GO:0030686">
    <property type="term" value="C:90S preribosome"/>
    <property type="evidence" value="ECO:0007669"/>
    <property type="project" value="TreeGrafter"/>
</dbReference>
<evidence type="ECO:0000313" key="13">
    <source>
        <dbReference type="EMBL" id="KAK4336767.1"/>
    </source>
</evidence>
<dbReference type="PANTHER" id="PTHR12858:SF2">
    <property type="entry name" value="RIBOSOME BIOGENESIS PROTEIN BMS1 HOMOLOG"/>
    <property type="match status" value="1"/>
</dbReference>
<dbReference type="GO" id="GO:0000479">
    <property type="term" value="P:endonucleolytic cleavage of tricistronic rRNA transcript (SSU-rRNA, 5.8S rRNA, LSU-rRNA)"/>
    <property type="evidence" value="ECO:0007669"/>
    <property type="project" value="TreeGrafter"/>
</dbReference>
<dbReference type="AlphaFoldDB" id="A0AAE1QRH1"/>
<feature type="region of interest" description="Disordered" evidence="11">
    <location>
        <begin position="412"/>
        <end position="496"/>
    </location>
</feature>
<reference evidence="13" key="1">
    <citation type="submission" date="2023-12" db="EMBL/GenBank/DDBJ databases">
        <title>Genome assembly of Anisodus tanguticus.</title>
        <authorList>
            <person name="Wang Y.-J."/>
        </authorList>
    </citation>
    <scope>NUCLEOTIDE SEQUENCE</scope>
    <source>
        <strain evidence="13">KB-2021</strain>
        <tissue evidence="13">Leaf</tissue>
    </source>
</reference>
<keyword evidence="14" id="KW-1185">Reference proteome</keyword>
<dbReference type="SUPFAM" id="SSF52540">
    <property type="entry name" value="P-loop containing nucleoside triphosphate hydrolases"/>
    <property type="match status" value="1"/>
</dbReference>
<feature type="compositionally biased region" description="Acidic residues" evidence="11">
    <location>
        <begin position="611"/>
        <end position="621"/>
    </location>
</feature>
<evidence type="ECO:0000256" key="10">
    <source>
        <dbReference type="ARBA" id="ARBA00061391"/>
    </source>
</evidence>
<evidence type="ECO:0000256" key="6">
    <source>
        <dbReference type="ARBA" id="ARBA00022840"/>
    </source>
</evidence>
<dbReference type="GO" id="GO:0032040">
    <property type="term" value="C:small-subunit processome"/>
    <property type="evidence" value="ECO:0007669"/>
    <property type="project" value="UniProtKB-ARBA"/>
</dbReference>
<keyword evidence="2" id="KW-0690">Ribosome biogenesis</keyword>
<evidence type="ECO:0000256" key="3">
    <source>
        <dbReference type="ARBA" id="ARBA00022553"/>
    </source>
</evidence>
<dbReference type="EMBL" id="JAVYJV010000093">
    <property type="protein sequence ID" value="KAK4336767.1"/>
    <property type="molecule type" value="Genomic_DNA"/>
</dbReference>
<dbReference type="InterPro" id="IPR039761">
    <property type="entry name" value="Bms1/Tsr1"/>
</dbReference>
<accession>A0AAE1QRH1</accession>
<keyword evidence="5" id="KW-0378">Hydrolase</keyword>
<feature type="domain" description="Bms1-type G" evidence="12">
    <location>
        <begin position="78"/>
        <end position="244"/>
    </location>
</feature>
<evidence type="ECO:0000256" key="5">
    <source>
        <dbReference type="ARBA" id="ARBA00022801"/>
    </source>
</evidence>
<keyword evidence="4" id="KW-0547">Nucleotide-binding</keyword>
<feature type="region of interest" description="Disordered" evidence="11">
    <location>
        <begin position="1"/>
        <end position="42"/>
    </location>
</feature>
<proteinExistence type="inferred from homology"/>
<dbReference type="Pfam" id="PF08142">
    <property type="entry name" value="AARP2CN"/>
    <property type="match status" value="1"/>
</dbReference>
<dbReference type="InterPro" id="IPR030387">
    <property type="entry name" value="G_Bms1/Tsr1_dom"/>
</dbReference>
<dbReference type="PROSITE" id="PS51714">
    <property type="entry name" value="G_BMS1"/>
    <property type="match status" value="1"/>
</dbReference>
<evidence type="ECO:0000256" key="7">
    <source>
        <dbReference type="ARBA" id="ARBA00023134"/>
    </source>
</evidence>
<feature type="compositionally biased region" description="Acidic residues" evidence="11">
    <location>
        <begin position="458"/>
        <end position="482"/>
    </location>
</feature>
<dbReference type="Gene3D" id="3.40.50.300">
    <property type="entry name" value="P-loop containing nucleotide triphosphate hydrolases"/>
    <property type="match status" value="1"/>
</dbReference>
<keyword evidence="7" id="KW-0342">GTP-binding</keyword>
<dbReference type="GO" id="GO:0005524">
    <property type="term" value="F:ATP binding"/>
    <property type="evidence" value="ECO:0007669"/>
    <property type="project" value="UniProtKB-KW"/>
</dbReference>
<feature type="compositionally biased region" description="Acidic residues" evidence="11">
    <location>
        <begin position="668"/>
        <end position="679"/>
    </location>
</feature>
<evidence type="ECO:0000313" key="14">
    <source>
        <dbReference type="Proteomes" id="UP001291623"/>
    </source>
</evidence>
<keyword evidence="8" id="KW-0539">Nucleus</keyword>
<comment type="subcellular location">
    <subcellularLocation>
        <location evidence="1">Nucleus</location>
        <location evidence="1">Nucleolus</location>
    </subcellularLocation>
</comment>
<comment type="catalytic activity">
    <reaction evidence="9">
        <text>GTP + H2O = GDP + phosphate + H(+)</text>
        <dbReference type="Rhea" id="RHEA:19669"/>
        <dbReference type="ChEBI" id="CHEBI:15377"/>
        <dbReference type="ChEBI" id="CHEBI:15378"/>
        <dbReference type="ChEBI" id="CHEBI:37565"/>
        <dbReference type="ChEBI" id="CHEBI:43474"/>
        <dbReference type="ChEBI" id="CHEBI:58189"/>
    </reaction>
    <physiologicalReaction direction="left-to-right" evidence="9">
        <dbReference type="Rhea" id="RHEA:19670"/>
    </physiologicalReaction>
</comment>
<dbReference type="GO" id="GO:0003924">
    <property type="term" value="F:GTPase activity"/>
    <property type="evidence" value="ECO:0007669"/>
    <property type="project" value="TreeGrafter"/>
</dbReference>
<gene>
    <name evidence="13" type="ORF">RND71_044069</name>
</gene>
<dbReference type="PANTHER" id="PTHR12858">
    <property type="entry name" value="RIBOSOME BIOGENESIS PROTEIN"/>
    <property type="match status" value="1"/>
</dbReference>
<keyword evidence="6" id="KW-0067">ATP-binding</keyword>
<comment type="caution">
    <text evidence="13">The sequence shown here is derived from an EMBL/GenBank/DDBJ whole genome shotgun (WGS) entry which is preliminary data.</text>
</comment>
<dbReference type="SMART" id="SM00785">
    <property type="entry name" value="AARP2CN"/>
    <property type="match status" value="1"/>
</dbReference>
<dbReference type="InterPro" id="IPR012948">
    <property type="entry name" value="AARP2CN"/>
</dbReference>
<feature type="compositionally biased region" description="Acidic residues" evidence="11">
    <location>
        <begin position="418"/>
        <end position="449"/>
    </location>
</feature>
<protein>
    <recommendedName>
        <fullName evidence="12">Bms1-type G domain-containing protein</fullName>
    </recommendedName>
</protein>
<feature type="compositionally biased region" description="Acidic residues" evidence="11">
    <location>
        <begin position="628"/>
        <end position="637"/>
    </location>
</feature>
<comment type="similarity">
    <text evidence="10">Belongs to the TRAFAC class translation factor GTPase superfamily. Bms1-like GTPase family. BMS1 subfamily.</text>
</comment>
<evidence type="ECO:0000256" key="1">
    <source>
        <dbReference type="ARBA" id="ARBA00004604"/>
    </source>
</evidence>
<evidence type="ECO:0000256" key="8">
    <source>
        <dbReference type="ARBA" id="ARBA00023242"/>
    </source>
</evidence>
<feature type="compositionally biased region" description="Basic and acidic residues" evidence="11">
    <location>
        <begin position="13"/>
        <end position="35"/>
    </location>
</feature>
<dbReference type="GO" id="GO:0034511">
    <property type="term" value="F:U3 snoRNA binding"/>
    <property type="evidence" value="ECO:0007669"/>
    <property type="project" value="TreeGrafter"/>
</dbReference>
<organism evidence="13 14">
    <name type="scientific">Anisodus tanguticus</name>
    <dbReference type="NCBI Taxonomy" id="243964"/>
    <lineage>
        <taxon>Eukaryota</taxon>
        <taxon>Viridiplantae</taxon>
        <taxon>Streptophyta</taxon>
        <taxon>Embryophyta</taxon>
        <taxon>Tracheophyta</taxon>
        <taxon>Spermatophyta</taxon>
        <taxon>Magnoliopsida</taxon>
        <taxon>eudicotyledons</taxon>
        <taxon>Gunneridae</taxon>
        <taxon>Pentapetalae</taxon>
        <taxon>asterids</taxon>
        <taxon>lamiids</taxon>
        <taxon>Solanales</taxon>
        <taxon>Solanaceae</taxon>
        <taxon>Solanoideae</taxon>
        <taxon>Hyoscyameae</taxon>
        <taxon>Anisodus</taxon>
    </lineage>
</organism>
<name>A0AAE1QRH1_9SOLA</name>
<feature type="compositionally biased region" description="Polar residues" evidence="11">
    <location>
        <begin position="487"/>
        <end position="496"/>
    </location>
</feature>
<evidence type="ECO:0000256" key="11">
    <source>
        <dbReference type="SAM" id="MobiDB-lite"/>
    </source>
</evidence>
<feature type="region of interest" description="Disordered" evidence="11">
    <location>
        <begin position="611"/>
        <end position="685"/>
    </location>
</feature>
<evidence type="ECO:0000256" key="4">
    <source>
        <dbReference type="ARBA" id="ARBA00022741"/>
    </source>
</evidence>
<dbReference type="InterPro" id="IPR027417">
    <property type="entry name" value="P-loop_NTPase"/>
</dbReference>
<evidence type="ECO:0000256" key="2">
    <source>
        <dbReference type="ARBA" id="ARBA00022517"/>
    </source>
</evidence>
<dbReference type="CDD" id="cd01882">
    <property type="entry name" value="BMS1"/>
    <property type="match status" value="1"/>
</dbReference>